<dbReference type="AlphaFoldDB" id="A0A382B6Q8"/>
<sequence>MLTETVAGRTYDYSHSVGRGSQTGMGFSNPVAAAIGKDETVYVVNRGSEGISNVAWNRTGYGARVSQIKLGANAGEEEFIGEFSKYGNGNGEFIWGSGVAVDSQDNLYVIDEWLNRVTIFASDGTYQMDWSTVGSEESGPNGTSGIAIDKEGNLLVTDGRSHTVKKFTPEGELLSTWGKQGSAEGELDSPWGITVDDEGFIYVADFKNHRVQKFTDGGNFVAQFGSHGTKRGQLSYPNSVAVDPEGDVYVCDWSENGWEQGRVHIFEKDGRFLTSLTGDAQQL</sequence>
<feature type="non-terminal residue" evidence="2">
    <location>
        <position position="283"/>
    </location>
</feature>
<dbReference type="Gene3D" id="2.120.10.30">
    <property type="entry name" value="TolB, C-terminal domain"/>
    <property type="match status" value="2"/>
</dbReference>
<accession>A0A382B6Q8</accession>
<dbReference type="InterPro" id="IPR050952">
    <property type="entry name" value="TRIM-NHL_E3_ligases"/>
</dbReference>
<protein>
    <recommendedName>
        <fullName evidence="3">SMP-30/Gluconolactonase/LRE-like region domain-containing protein</fullName>
    </recommendedName>
</protein>
<dbReference type="Pfam" id="PF01436">
    <property type="entry name" value="NHL"/>
    <property type="match status" value="3"/>
</dbReference>
<dbReference type="PANTHER" id="PTHR24104:SF25">
    <property type="entry name" value="PROTEIN LIN-41"/>
    <property type="match status" value="1"/>
</dbReference>
<organism evidence="2">
    <name type="scientific">marine metagenome</name>
    <dbReference type="NCBI Taxonomy" id="408172"/>
    <lineage>
        <taxon>unclassified sequences</taxon>
        <taxon>metagenomes</taxon>
        <taxon>ecological metagenomes</taxon>
    </lineage>
</organism>
<dbReference type="InterPro" id="IPR011042">
    <property type="entry name" value="6-blade_b-propeller_TolB-like"/>
</dbReference>
<evidence type="ECO:0008006" key="3">
    <source>
        <dbReference type="Google" id="ProtNLM"/>
    </source>
</evidence>
<evidence type="ECO:0000256" key="1">
    <source>
        <dbReference type="ARBA" id="ARBA00022737"/>
    </source>
</evidence>
<proteinExistence type="predicted"/>
<reference evidence="2" key="1">
    <citation type="submission" date="2018-05" db="EMBL/GenBank/DDBJ databases">
        <authorList>
            <person name="Lanie J.A."/>
            <person name="Ng W.-L."/>
            <person name="Kazmierczak K.M."/>
            <person name="Andrzejewski T.M."/>
            <person name="Davidsen T.M."/>
            <person name="Wayne K.J."/>
            <person name="Tettelin H."/>
            <person name="Glass J.I."/>
            <person name="Rusch D."/>
            <person name="Podicherti R."/>
            <person name="Tsui H.-C.T."/>
            <person name="Winkler M.E."/>
        </authorList>
    </citation>
    <scope>NUCLEOTIDE SEQUENCE</scope>
</reference>
<dbReference type="EMBL" id="UINC01028444">
    <property type="protein sequence ID" value="SVB09438.1"/>
    <property type="molecule type" value="Genomic_DNA"/>
</dbReference>
<dbReference type="SUPFAM" id="SSF63829">
    <property type="entry name" value="Calcium-dependent phosphotriesterase"/>
    <property type="match status" value="1"/>
</dbReference>
<gene>
    <name evidence="2" type="ORF">METZ01_LOCUS162292</name>
</gene>
<dbReference type="GO" id="GO:0008270">
    <property type="term" value="F:zinc ion binding"/>
    <property type="evidence" value="ECO:0007669"/>
    <property type="project" value="UniProtKB-KW"/>
</dbReference>
<keyword evidence="1" id="KW-0677">Repeat</keyword>
<dbReference type="PROSITE" id="PS51125">
    <property type="entry name" value="NHL"/>
    <property type="match status" value="4"/>
</dbReference>
<dbReference type="PANTHER" id="PTHR24104">
    <property type="entry name" value="E3 UBIQUITIN-PROTEIN LIGASE NHLRC1-RELATED"/>
    <property type="match status" value="1"/>
</dbReference>
<name>A0A382B6Q8_9ZZZZ</name>
<evidence type="ECO:0000313" key="2">
    <source>
        <dbReference type="EMBL" id="SVB09438.1"/>
    </source>
</evidence>
<dbReference type="InterPro" id="IPR001258">
    <property type="entry name" value="NHL_repeat"/>
</dbReference>
<dbReference type="CDD" id="cd05819">
    <property type="entry name" value="NHL"/>
    <property type="match status" value="1"/>
</dbReference>